<keyword evidence="1" id="KW-0472">Membrane</keyword>
<keyword evidence="1" id="KW-1133">Transmembrane helix</keyword>
<accession>A0A1H5U117</accession>
<proteinExistence type="predicted"/>
<dbReference type="Proteomes" id="UP000236732">
    <property type="component" value="Unassembled WGS sequence"/>
</dbReference>
<evidence type="ECO:0000313" key="3">
    <source>
        <dbReference type="Proteomes" id="UP000236732"/>
    </source>
</evidence>
<dbReference type="EMBL" id="FNVT01000001">
    <property type="protein sequence ID" value="SEF68765.1"/>
    <property type="molecule type" value="Genomic_DNA"/>
</dbReference>
<dbReference type="RefSeq" id="WP_235029856.1">
    <property type="nucleotide sequence ID" value="NZ_FNVT01000001.1"/>
</dbReference>
<evidence type="ECO:0000256" key="1">
    <source>
        <dbReference type="SAM" id="Phobius"/>
    </source>
</evidence>
<gene>
    <name evidence="2" type="ORF">SAMN05444920_101377</name>
</gene>
<keyword evidence="1" id="KW-0812">Transmembrane</keyword>
<protein>
    <submittedName>
        <fullName evidence="2">Uncharacterized protein</fullName>
    </submittedName>
</protein>
<evidence type="ECO:0000313" key="2">
    <source>
        <dbReference type="EMBL" id="SEF68765.1"/>
    </source>
</evidence>
<sequence length="173" mass="17202">MVWAVAVVCAVAGVGLFAGGVLGGVVNAAPTKTFAPGESITVTVDPADKPALYVASDAKITYQCAITGGPGPAKLAKTTGTQTITANGTTWEQFLVINAPAKGDYQLTCANAEQAGVRYGVGRDMLSAAGGGIAGGLAALFLFPVAGLLIGIAGTIVVLVRRNGARKRLAVSG</sequence>
<organism evidence="2 3">
    <name type="scientific">Nonomuraea solani</name>
    <dbReference type="NCBI Taxonomy" id="1144553"/>
    <lineage>
        <taxon>Bacteria</taxon>
        <taxon>Bacillati</taxon>
        <taxon>Actinomycetota</taxon>
        <taxon>Actinomycetes</taxon>
        <taxon>Streptosporangiales</taxon>
        <taxon>Streptosporangiaceae</taxon>
        <taxon>Nonomuraea</taxon>
    </lineage>
</organism>
<reference evidence="2 3" key="1">
    <citation type="submission" date="2016-10" db="EMBL/GenBank/DDBJ databases">
        <authorList>
            <person name="de Groot N.N."/>
        </authorList>
    </citation>
    <scope>NUCLEOTIDE SEQUENCE [LARGE SCALE GENOMIC DNA]</scope>
    <source>
        <strain evidence="2 3">CGMCC 4.7037</strain>
    </source>
</reference>
<dbReference type="AlphaFoldDB" id="A0A1H5U117"/>
<feature type="transmembrane region" description="Helical" evidence="1">
    <location>
        <begin position="133"/>
        <end position="160"/>
    </location>
</feature>
<keyword evidence="3" id="KW-1185">Reference proteome</keyword>
<name>A0A1H5U117_9ACTN</name>